<dbReference type="EMBL" id="MG452722">
    <property type="protein sequence ID" value="AZB49229.1"/>
    <property type="molecule type" value="Genomic_DNA"/>
</dbReference>
<feature type="transmembrane region" description="Helical" evidence="2">
    <location>
        <begin position="21"/>
        <end position="41"/>
    </location>
</feature>
<proteinExistence type="inferred from homology"/>
<evidence type="ECO:0000313" key="3">
    <source>
        <dbReference type="EMBL" id="AZB49229.1"/>
    </source>
</evidence>
<dbReference type="InterPro" id="IPR006727">
    <property type="entry name" value="Herpes_BMRF2"/>
</dbReference>
<keyword evidence="2" id="KW-1133">Transmembrane helix</keyword>
<keyword evidence="4" id="KW-1185">Reference proteome</keyword>
<keyword evidence="2" id="KW-0472">Membrane</keyword>
<feature type="transmembrane region" description="Helical" evidence="2">
    <location>
        <begin position="255"/>
        <end position="275"/>
    </location>
</feature>
<dbReference type="Proteomes" id="UP000677407">
    <property type="component" value="Segment"/>
</dbReference>
<reference evidence="3" key="1">
    <citation type="submission" date="2017-11" db="EMBL/GenBank/DDBJ databases">
        <title>The distinct marsupial branch of gammaherpesviruses includes novel host-derived genes seldom found in other viruses.</title>
        <authorList>
            <person name="Vaz P.K."/>
        </authorList>
    </citation>
    <scope>NUCLEOTIDE SEQUENCE</scope>
    <source>
        <strain evidence="3">36M/11</strain>
    </source>
</reference>
<feature type="transmembrane region" description="Helical" evidence="2">
    <location>
        <begin position="80"/>
        <end position="99"/>
    </location>
</feature>
<sequence length="365" mass="40652">MVQPPTTPTDALIEIKLIIHSFLVGCLCSCPIITCILLAAFPGNQLFLPSEIIFSWILIGFQICMLLLSFKWPTTTDLSFLSIVDPLCHILLLFTFISPDLAANIPYATPILSLLTTSALAMINTMSYQLVYLCPDIYQRYYELGLLVSSLTYTYITRLNWVSSVSTLIPFYIFFHLGLHSLRALSDHPVLQKAIARCKTYSGGICKNRACSSSLTSLSVECLTEVFLVLAFLSLALLTVTTLDYSRGLRPAGDLCFLVYIGNFCLMGLMVFRGSKTGMCFVFPMAAVVVLLHLYTTISPGIQDCLLNGLYLLFFNAIGYQLYSIRVKSNHNILCPRFTLMISLVTNIAVTLPQLVLLTVRKYLC</sequence>
<dbReference type="KEGG" id="vg:65102784"/>
<feature type="transmembrane region" description="Helical" evidence="2">
    <location>
        <begin position="111"/>
        <end position="134"/>
    </location>
</feature>
<feature type="transmembrane region" description="Helical" evidence="2">
    <location>
        <begin position="155"/>
        <end position="175"/>
    </location>
</feature>
<organism evidence="3">
    <name type="scientific">Phascolarctid gammaherpesvirus 1</name>
    <dbReference type="NCBI Taxonomy" id="2249313"/>
    <lineage>
        <taxon>Viruses</taxon>
        <taxon>Duplodnaviria</taxon>
        <taxon>Heunggongvirae</taxon>
        <taxon>Peploviricota</taxon>
        <taxon>Herviviricetes</taxon>
        <taxon>Herpesvirales</taxon>
        <taxon>Orthoherpesviridae</taxon>
        <taxon>Gammaherpesvirinae</taxon>
        <taxon>Manticavirus</taxon>
        <taxon>Manticavirus phascolarctidgamma1</taxon>
    </lineage>
</organism>
<keyword evidence="2" id="KW-0812">Transmembrane</keyword>
<comment type="similarity">
    <text evidence="1">Belongs to the herpesviridae BMRF2 family.</text>
</comment>
<dbReference type="Pfam" id="PF04633">
    <property type="entry name" value="Herpes_BMRF2"/>
    <property type="match status" value="1"/>
</dbReference>
<evidence type="ECO:0000256" key="1">
    <source>
        <dbReference type="ARBA" id="ARBA00008716"/>
    </source>
</evidence>
<dbReference type="RefSeq" id="YP_010087499.1">
    <property type="nucleotide sequence ID" value="NC_055555.1"/>
</dbReference>
<evidence type="ECO:0000313" key="4">
    <source>
        <dbReference type="Proteomes" id="UP000677407"/>
    </source>
</evidence>
<name>A0A3S5HA20_9GAMA</name>
<dbReference type="GeneID" id="65102784"/>
<protein>
    <submittedName>
        <fullName evidence="3">BMFR2</fullName>
    </submittedName>
</protein>
<accession>A0A3S5HA20</accession>
<feature type="transmembrane region" description="Helical" evidence="2">
    <location>
        <begin position="305"/>
        <end position="323"/>
    </location>
</feature>
<feature type="transmembrane region" description="Helical" evidence="2">
    <location>
        <begin position="281"/>
        <end position="298"/>
    </location>
</feature>
<feature type="transmembrane region" description="Helical" evidence="2">
    <location>
        <begin position="47"/>
        <end position="68"/>
    </location>
</feature>
<feature type="transmembrane region" description="Helical" evidence="2">
    <location>
        <begin position="226"/>
        <end position="243"/>
    </location>
</feature>
<gene>
    <name evidence="3" type="primary">ORF58</name>
</gene>
<feature type="transmembrane region" description="Helical" evidence="2">
    <location>
        <begin position="338"/>
        <end position="360"/>
    </location>
</feature>
<evidence type="ECO:0000256" key="2">
    <source>
        <dbReference type="SAM" id="Phobius"/>
    </source>
</evidence>